<dbReference type="EMBL" id="QSOF01000009">
    <property type="protein sequence ID" value="RGI76852.1"/>
    <property type="molecule type" value="Genomic_DNA"/>
</dbReference>
<dbReference type="Gene3D" id="3.40.50.720">
    <property type="entry name" value="NAD(P)-binding Rossmann-like Domain"/>
    <property type="match status" value="1"/>
</dbReference>
<dbReference type="CDD" id="cd05233">
    <property type="entry name" value="SDR_c"/>
    <property type="match status" value="1"/>
</dbReference>
<evidence type="ECO:0000313" key="6">
    <source>
        <dbReference type="Proteomes" id="UP000442334"/>
    </source>
</evidence>
<dbReference type="InterPro" id="IPR036291">
    <property type="entry name" value="NAD(P)-bd_dom_sf"/>
</dbReference>
<organism evidence="4 5">
    <name type="scientific">Bacteroides uniformis</name>
    <dbReference type="NCBI Taxonomy" id="820"/>
    <lineage>
        <taxon>Bacteria</taxon>
        <taxon>Pseudomonadati</taxon>
        <taxon>Bacteroidota</taxon>
        <taxon>Bacteroidia</taxon>
        <taxon>Bacteroidales</taxon>
        <taxon>Bacteroidaceae</taxon>
        <taxon>Bacteroides</taxon>
    </lineage>
</organism>
<dbReference type="AlphaFoldDB" id="A0A374MZI6"/>
<name>A0A374MZI6_BACUN</name>
<dbReference type="GO" id="GO:0016616">
    <property type="term" value="F:oxidoreductase activity, acting on the CH-OH group of donors, NAD or NADP as acceptor"/>
    <property type="evidence" value="ECO:0007669"/>
    <property type="project" value="TreeGrafter"/>
</dbReference>
<dbReference type="PRINTS" id="PR00080">
    <property type="entry name" value="SDRFAMILY"/>
</dbReference>
<dbReference type="Proteomes" id="UP000263754">
    <property type="component" value="Unassembled WGS sequence"/>
</dbReference>
<proteinExistence type="inferred from homology"/>
<protein>
    <submittedName>
        <fullName evidence="4">SDR family NAD(P)-dependent oxidoreductase</fullName>
    </submittedName>
    <submittedName>
        <fullName evidence="3">SDR family oxidoreductase</fullName>
    </submittedName>
</protein>
<dbReference type="FunFam" id="3.40.50.720:FF:000084">
    <property type="entry name" value="Short-chain dehydrogenase reductase"/>
    <property type="match status" value="1"/>
</dbReference>
<evidence type="ECO:0000256" key="1">
    <source>
        <dbReference type="ARBA" id="ARBA00006484"/>
    </source>
</evidence>
<dbReference type="SUPFAM" id="SSF51735">
    <property type="entry name" value="NAD(P)-binding Rossmann-fold domains"/>
    <property type="match status" value="1"/>
</dbReference>
<comment type="similarity">
    <text evidence="1 2">Belongs to the short-chain dehydrogenases/reductases (SDR) family.</text>
</comment>
<sequence>MNNFIRRIVKRLFCLLVRKEKFAVPSIVYNNKLLEGRLALVSGGTSGIGLEIARAFLKTGAKVVISGSSETKLNKALDSLQHENLRGIIMDVAKPAEMNASIEKAASLFPGMKISILVNSAGVTQKCSFYDLSEKEYDKIMEINVKGVYFLSRSVSKYMIENGVKGNILNISSSSALKPAFNAYQLSKWAIRGFTVGLAEQLAPYGITVNAIAPGKTFTSMMVVENETNMNCESQPCGRYIDPKEVANLAVFMCSNCGSMIMGDTIYMTGGNGLF</sequence>
<evidence type="ECO:0000313" key="3">
    <source>
        <dbReference type="EMBL" id="KAB4187616.1"/>
    </source>
</evidence>
<reference evidence="4 5" key="1">
    <citation type="submission" date="2018-08" db="EMBL/GenBank/DDBJ databases">
        <title>A genome reference for cultivated species of the human gut microbiota.</title>
        <authorList>
            <person name="Zou Y."/>
            <person name="Xue W."/>
            <person name="Luo G."/>
        </authorList>
    </citation>
    <scope>NUCLEOTIDE SEQUENCE [LARGE SCALE GENOMIC DNA]</scope>
    <source>
        <strain evidence="4 5">TM10-17</strain>
    </source>
</reference>
<dbReference type="InterPro" id="IPR002347">
    <property type="entry name" value="SDR_fam"/>
</dbReference>
<gene>
    <name evidence="4" type="ORF">DXD90_08530</name>
    <name evidence="3" type="ORF">GAQ34_02500</name>
</gene>
<dbReference type="PRINTS" id="PR00081">
    <property type="entry name" value="GDHRDH"/>
</dbReference>
<evidence type="ECO:0000256" key="2">
    <source>
        <dbReference type="RuleBase" id="RU000363"/>
    </source>
</evidence>
<dbReference type="RefSeq" id="WP_117963190.1">
    <property type="nucleotide sequence ID" value="NZ_DAWDFC010000012.1"/>
</dbReference>
<dbReference type="Proteomes" id="UP000442334">
    <property type="component" value="Unassembled WGS sequence"/>
</dbReference>
<dbReference type="Pfam" id="PF00106">
    <property type="entry name" value="adh_short"/>
    <property type="match status" value="1"/>
</dbReference>
<comment type="caution">
    <text evidence="4">The sequence shown here is derived from an EMBL/GenBank/DDBJ whole genome shotgun (WGS) entry which is preliminary data.</text>
</comment>
<evidence type="ECO:0000313" key="4">
    <source>
        <dbReference type="EMBL" id="RGI76852.1"/>
    </source>
</evidence>
<reference evidence="3 6" key="2">
    <citation type="journal article" date="2019" name="Nat. Med.">
        <title>A library of human gut bacterial isolates paired with longitudinal multiomics data enables mechanistic microbiome research.</title>
        <authorList>
            <person name="Poyet M."/>
            <person name="Groussin M."/>
            <person name="Gibbons S.M."/>
            <person name="Avila-Pacheco J."/>
            <person name="Jiang X."/>
            <person name="Kearney S.M."/>
            <person name="Perrotta A.R."/>
            <person name="Berdy B."/>
            <person name="Zhao S."/>
            <person name="Lieberman T.D."/>
            <person name="Swanson P.K."/>
            <person name="Smith M."/>
            <person name="Roesemann S."/>
            <person name="Alexander J.E."/>
            <person name="Rich S.A."/>
            <person name="Livny J."/>
            <person name="Vlamakis H."/>
            <person name="Clish C."/>
            <person name="Bullock K."/>
            <person name="Deik A."/>
            <person name="Scott J."/>
            <person name="Pierce K.A."/>
            <person name="Xavier R.J."/>
            <person name="Alm E.J."/>
        </authorList>
    </citation>
    <scope>NUCLEOTIDE SEQUENCE [LARGE SCALE GENOMIC DNA]</scope>
    <source>
        <strain evidence="3 6">BIOML-A21</strain>
    </source>
</reference>
<evidence type="ECO:0000313" key="5">
    <source>
        <dbReference type="Proteomes" id="UP000263754"/>
    </source>
</evidence>
<dbReference type="EMBL" id="WCUA01000002">
    <property type="protein sequence ID" value="KAB4187616.1"/>
    <property type="molecule type" value="Genomic_DNA"/>
</dbReference>
<accession>A0A374MZI6</accession>
<dbReference type="PANTHER" id="PTHR42760">
    <property type="entry name" value="SHORT-CHAIN DEHYDROGENASES/REDUCTASES FAMILY MEMBER"/>
    <property type="match status" value="1"/>
</dbReference>